<accession>A0ABS7CSM4</accession>
<dbReference type="PANTHER" id="PTHR33608">
    <property type="entry name" value="BLL2464 PROTEIN"/>
    <property type="match status" value="1"/>
</dbReference>
<evidence type="ECO:0000259" key="1">
    <source>
        <dbReference type="Pfam" id="PF01882"/>
    </source>
</evidence>
<protein>
    <submittedName>
        <fullName evidence="2">DUF58 domain-containing protein</fullName>
    </submittedName>
</protein>
<organism evidence="2 3">
    <name type="scientific">Pontibacter aydingkolensis</name>
    <dbReference type="NCBI Taxonomy" id="1911536"/>
    <lineage>
        <taxon>Bacteria</taxon>
        <taxon>Pseudomonadati</taxon>
        <taxon>Bacteroidota</taxon>
        <taxon>Cytophagia</taxon>
        <taxon>Cytophagales</taxon>
        <taxon>Hymenobacteraceae</taxon>
        <taxon>Pontibacter</taxon>
    </lineage>
</organism>
<name>A0ABS7CSM4_9BACT</name>
<dbReference type="InterPro" id="IPR036465">
    <property type="entry name" value="vWFA_dom_sf"/>
</dbReference>
<proteinExistence type="predicted"/>
<dbReference type="Proteomes" id="UP000813018">
    <property type="component" value="Unassembled WGS sequence"/>
</dbReference>
<sequence>MESLHHYLRKAQQFDEVVLKAQKLSNQICHGNQTSIYKGQGNLFEEVRKYQYGDDVRTINWGITAKLRQTYVKTYNKEKGQTIWLVIDVSKSGIFGTRERTKIDTIKELSVVLALISLKNNCSVGALVFSDKIELIHQPSTSFSSFSKLLYPLLSFSSSRHKTDFAPALDYLISRSSSGALVFIISDFISSDYQEKVKILAQKHDLIGIRVYDRTELAFPKLSYMNLVDTESNQKIFVDTSSQSFKAGYEKWLNCHLDYFYNTFTSLGHQSLDVATDEDYVEKLKKLLKKS</sequence>
<dbReference type="InterPro" id="IPR002881">
    <property type="entry name" value="DUF58"/>
</dbReference>
<dbReference type="Gene3D" id="3.40.50.410">
    <property type="entry name" value="von Willebrand factor, type A domain"/>
    <property type="match status" value="1"/>
</dbReference>
<evidence type="ECO:0000313" key="2">
    <source>
        <dbReference type="EMBL" id="MBW7466840.1"/>
    </source>
</evidence>
<dbReference type="EMBL" id="JAHYXK010000004">
    <property type="protein sequence ID" value="MBW7466840.1"/>
    <property type="molecule type" value="Genomic_DNA"/>
</dbReference>
<feature type="domain" description="DUF58" evidence="1">
    <location>
        <begin position="46"/>
        <end position="251"/>
    </location>
</feature>
<keyword evidence="3" id="KW-1185">Reference proteome</keyword>
<dbReference type="Pfam" id="PF01882">
    <property type="entry name" value="DUF58"/>
    <property type="match status" value="1"/>
</dbReference>
<gene>
    <name evidence="2" type="ORF">K0O23_07155</name>
</gene>
<dbReference type="RefSeq" id="WP_219876716.1">
    <property type="nucleotide sequence ID" value="NZ_JAHYXK010000004.1"/>
</dbReference>
<evidence type="ECO:0000313" key="3">
    <source>
        <dbReference type="Proteomes" id="UP000813018"/>
    </source>
</evidence>
<dbReference type="PANTHER" id="PTHR33608:SF6">
    <property type="entry name" value="BLL2464 PROTEIN"/>
    <property type="match status" value="1"/>
</dbReference>
<dbReference type="SUPFAM" id="SSF53300">
    <property type="entry name" value="vWA-like"/>
    <property type="match status" value="1"/>
</dbReference>
<reference evidence="2 3" key="1">
    <citation type="journal article" date="2016" name="Int. J. Syst. Evol. Microbiol.">
        <title>Pontibacter aydingkolensis sp. nov., isolated from soil of a salt lake.</title>
        <authorList>
            <person name="Osman G."/>
            <person name="Zhang T."/>
            <person name="Lou K."/>
            <person name="Gao Y."/>
            <person name="Chang W."/>
            <person name="Lin Q."/>
            <person name="Yang H.M."/>
            <person name="Huo X.D."/>
            <person name="Wang N."/>
        </authorList>
    </citation>
    <scope>NUCLEOTIDE SEQUENCE [LARGE SCALE GENOMIC DNA]</scope>
    <source>
        <strain evidence="2 3">KACC 19255</strain>
    </source>
</reference>
<comment type="caution">
    <text evidence="2">The sequence shown here is derived from an EMBL/GenBank/DDBJ whole genome shotgun (WGS) entry which is preliminary data.</text>
</comment>